<evidence type="ECO:0000259" key="2">
    <source>
        <dbReference type="Pfam" id="PF14111"/>
    </source>
</evidence>
<dbReference type="PANTHER" id="PTHR31286:SF134">
    <property type="entry name" value="OS01G0559450 PROTEIN"/>
    <property type="match status" value="1"/>
</dbReference>
<dbReference type="PANTHER" id="PTHR31286">
    <property type="entry name" value="GLYCINE-RICH CELL WALL STRUCTURAL PROTEIN 1.8-LIKE"/>
    <property type="match status" value="1"/>
</dbReference>
<feature type="compositionally biased region" description="Basic and acidic residues" evidence="1">
    <location>
        <begin position="498"/>
        <end position="507"/>
    </location>
</feature>
<dbReference type="Proteomes" id="UP001231189">
    <property type="component" value="Unassembled WGS sequence"/>
</dbReference>
<feature type="region of interest" description="Disordered" evidence="1">
    <location>
        <begin position="472"/>
        <end position="513"/>
    </location>
</feature>
<dbReference type="InterPro" id="IPR040256">
    <property type="entry name" value="At4g02000-like"/>
</dbReference>
<feature type="region of interest" description="Disordered" evidence="1">
    <location>
        <begin position="146"/>
        <end position="172"/>
    </location>
</feature>
<evidence type="ECO:0000256" key="1">
    <source>
        <dbReference type="SAM" id="MobiDB-lite"/>
    </source>
</evidence>
<evidence type="ECO:0000313" key="3">
    <source>
        <dbReference type="EMBL" id="KAK1611979.1"/>
    </source>
</evidence>
<feature type="domain" description="DUF4283" evidence="2">
    <location>
        <begin position="246"/>
        <end position="316"/>
    </location>
</feature>
<gene>
    <name evidence="3" type="ORF">QYE76_035652</name>
</gene>
<dbReference type="AlphaFoldDB" id="A0AAD8R217"/>
<name>A0AAD8R217_LOLMU</name>
<dbReference type="InterPro" id="IPR025558">
    <property type="entry name" value="DUF4283"/>
</dbReference>
<dbReference type="Pfam" id="PF14111">
    <property type="entry name" value="DUF4283"/>
    <property type="match status" value="1"/>
</dbReference>
<dbReference type="EMBL" id="JAUUTY010000007">
    <property type="protein sequence ID" value="KAK1611979.1"/>
    <property type="molecule type" value="Genomic_DNA"/>
</dbReference>
<accession>A0AAD8R217</accession>
<evidence type="ECO:0000313" key="4">
    <source>
        <dbReference type="Proteomes" id="UP001231189"/>
    </source>
</evidence>
<keyword evidence="4" id="KW-1185">Reference proteome</keyword>
<proteinExistence type="predicted"/>
<organism evidence="3 4">
    <name type="scientific">Lolium multiflorum</name>
    <name type="common">Italian ryegrass</name>
    <name type="synonym">Lolium perenne subsp. multiflorum</name>
    <dbReference type="NCBI Taxonomy" id="4521"/>
    <lineage>
        <taxon>Eukaryota</taxon>
        <taxon>Viridiplantae</taxon>
        <taxon>Streptophyta</taxon>
        <taxon>Embryophyta</taxon>
        <taxon>Tracheophyta</taxon>
        <taxon>Spermatophyta</taxon>
        <taxon>Magnoliopsida</taxon>
        <taxon>Liliopsida</taxon>
        <taxon>Poales</taxon>
        <taxon>Poaceae</taxon>
        <taxon>BOP clade</taxon>
        <taxon>Pooideae</taxon>
        <taxon>Poodae</taxon>
        <taxon>Poeae</taxon>
        <taxon>Poeae Chloroplast Group 2 (Poeae type)</taxon>
        <taxon>Loliodinae</taxon>
        <taxon>Loliinae</taxon>
        <taxon>Lolium</taxon>
    </lineage>
</organism>
<reference evidence="3" key="1">
    <citation type="submission" date="2023-07" db="EMBL/GenBank/DDBJ databases">
        <title>A chromosome-level genome assembly of Lolium multiflorum.</title>
        <authorList>
            <person name="Chen Y."/>
            <person name="Copetti D."/>
            <person name="Kolliker R."/>
            <person name="Studer B."/>
        </authorList>
    </citation>
    <scope>NUCLEOTIDE SEQUENCE</scope>
    <source>
        <strain evidence="3">02402/16</strain>
        <tissue evidence="3">Leaf</tissue>
    </source>
</reference>
<protein>
    <recommendedName>
        <fullName evidence="2">DUF4283 domain-containing protein</fullName>
    </recommendedName>
</protein>
<sequence>MQSNWIPLSTIQRPLGYKLAECPAKVQELILPTGGVWNEDKLREHFYDHDVSDILRTPIGKAGSADFQAWNYTKNGVFSRRKLDPPFLERSSLRYGVENCKGKCSSSLRGSTKEVEVPKSAAVFDNPLFAYDPGLDRNQARARPIASARNGGDQGGADEAPTRPKLLAGGAFVPPRGQGTQVAFDYEIRESSNWHAAQREGLAGADEYLDGVVDMEEEDIIELEPEEEEPTPAEMQRWRLRGRYISVKKPNIEDMTDHFNDVWHLRTGVNFAPLGKNWFTVTLFSEGDYKFVARGGPWIYRGYPLLVGKIEEGARPSETLLNSVPLWVQVYDVPWNRQKKSTAQLIGAKLGKYLEADLDADGRSPYDFLRVRIDIPVDRRLKPSITTQGTSGQRIKKKIAVRTGRGKKTEHECLDQAIIETVQPIAMYPAYPSASFLAGLGSEEMIPPLRGLSSLVFSAGDTFMSEADSILGKRGPDLEEGESEDRSKAMVALGEASPEGKQKRGRCEPSMGSRMRGVDVMEAISHGAADQLTGTHGAPRQQQ</sequence>
<comment type="caution">
    <text evidence="3">The sequence shown here is derived from an EMBL/GenBank/DDBJ whole genome shotgun (WGS) entry which is preliminary data.</text>
</comment>